<dbReference type="PANTHER" id="PTHR43353">
    <property type="entry name" value="SUCCINATE-SEMIALDEHYDE DEHYDROGENASE, MITOCHONDRIAL"/>
    <property type="match status" value="1"/>
</dbReference>
<accession>A0A4R5TXF3</accession>
<keyword evidence="8" id="KW-1185">Reference proteome</keyword>
<proteinExistence type="inferred from homology"/>
<feature type="domain" description="Aldehyde dehydrogenase" evidence="6">
    <location>
        <begin position="7"/>
        <end position="468"/>
    </location>
</feature>
<evidence type="ECO:0000256" key="3">
    <source>
        <dbReference type="PROSITE-ProRule" id="PRU10007"/>
    </source>
</evidence>
<evidence type="ECO:0000256" key="4">
    <source>
        <dbReference type="RuleBase" id="RU003345"/>
    </source>
</evidence>
<dbReference type="OrthoDB" id="6882680at2"/>
<name>A0A4R5TXF3_9MICC</name>
<evidence type="ECO:0000313" key="7">
    <source>
        <dbReference type="EMBL" id="TDK25874.1"/>
    </source>
</evidence>
<evidence type="ECO:0000259" key="6">
    <source>
        <dbReference type="Pfam" id="PF00171"/>
    </source>
</evidence>
<dbReference type="InterPro" id="IPR050740">
    <property type="entry name" value="Aldehyde_DH_Superfamily"/>
</dbReference>
<evidence type="ECO:0000256" key="5">
    <source>
        <dbReference type="SAM" id="MobiDB-lite"/>
    </source>
</evidence>
<dbReference type="InterPro" id="IPR016163">
    <property type="entry name" value="Ald_DH_C"/>
</dbReference>
<dbReference type="AlphaFoldDB" id="A0A4R5TXF3"/>
<organism evidence="7 8">
    <name type="scientific">Arthrobacter crusticola</name>
    <dbReference type="NCBI Taxonomy" id="2547960"/>
    <lineage>
        <taxon>Bacteria</taxon>
        <taxon>Bacillati</taxon>
        <taxon>Actinomycetota</taxon>
        <taxon>Actinomycetes</taxon>
        <taxon>Micrococcales</taxon>
        <taxon>Micrococcaceae</taxon>
        <taxon>Arthrobacter</taxon>
    </lineage>
</organism>
<evidence type="ECO:0000256" key="2">
    <source>
        <dbReference type="ARBA" id="ARBA00023002"/>
    </source>
</evidence>
<evidence type="ECO:0000313" key="8">
    <source>
        <dbReference type="Proteomes" id="UP000295411"/>
    </source>
</evidence>
<dbReference type="GO" id="GO:0009450">
    <property type="term" value="P:gamma-aminobutyric acid catabolic process"/>
    <property type="evidence" value="ECO:0007669"/>
    <property type="project" value="TreeGrafter"/>
</dbReference>
<dbReference type="InterPro" id="IPR029510">
    <property type="entry name" value="Ald_DH_CS_GLU"/>
</dbReference>
<gene>
    <name evidence="7" type="ORF">E2F48_08035</name>
</gene>
<dbReference type="Pfam" id="PF00171">
    <property type="entry name" value="Aldedh"/>
    <property type="match status" value="1"/>
</dbReference>
<comment type="similarity">
    <text evidence="1 4">Belongs to the aldehyde dehydrogenase family.</text>
</comment>
<dbReference type="Proteomes" id="UP000295411">
    <property type="component" value="Unassembled WGS sequence"/>
</dbReference>
<dbReference type="InterPro" id="IPR015590">
    <property type="entry name" value="Aldehyde_DH_dom"/>
</dbReference>
<dbReference type="InterPro" id="IPR016161">
    <property type="entry name" value="Ald_DH/histidinol_DH"/>
</dbReference>
<dbReference type="InterPro" id="IPR016162">
    <property type="entry name" value="Ald_DH_N"/>
</dbReference>
<dbReference type="GO" id="GO:0004777">
    <property type="term" value="F:succinate-semialdehyde dehydrogenase (NAD+) activity"/>
    <property type="evidence" value="ECO:0007669"/>
    <property type="project" value="TreeGrafter"/>
</dbReference>
<sequence length="476" mass="51478">MLVGGRWVSTDETRPVDNPATGDVLTEVPEAGPEHLEETLAVAYKAQKDWGRRTYAERADVLAAVIDTVEEHAEELAQIVVAEQGKTITEARGEIGGVKAFFDFALTQKYRNVGEVVASSAANRQLMVREEPIGIVAAIIPWNFPAAIFARKVAPALMAGNAIVLKPSELTPLSALAMAKVCEKAGVPAGLVSVLTGGGRSIGKALVEHPLVGMVTVTGSTRAGREILAQAAHKVIPVSLELGGKAPVIVFDDADLDLAVQEAFESRFWNCGQVCTCNERTYVQRGVHDEFVRRLLEKVNGLVVGDPLDEGSQIGPKVSQAEWDKVKAFVDGAVDAGARLETGGGRPEDLADDKGFWFAPTVLTGVSNEMDIVQQEVFGPVLPIIPFDTYDEVVEYANSTDYGLTAYAYTEDFRTALSLTEDLEFGEVYINQTGPEQVQGFHTGWKMSGLGGDDGQHGFERYTRKKTVYLDYRRGS</sequence>
<dbReference type="FunFam" id="3.40.309.10:FF:000009">
    <property type="entry name" value="Aldehyde dehydrogenase A"/>
    <property type="match status" value="1"/>
</dbReference>
<protein>
    <submittedName>
        <fullName evidence="7">Aldehyde dehydrogenase family protein</fullName>
    </submittedName>
</protein>
<feature type="active site" evidence="3">
    <location>
        <position position="241"/>
    </location>
</feature>
<feature type="region of interest" description="Disordered" evidence="5">
    <location>
        <begin position="1"/>
        <end position="21"/>
    </location>
</feature>
<dbReference type="PANTHER" id="PTHR43353:SF5">
    <property type="entry name" value="SUCCINATE-SEMIALDEHYDE DEHYDROGENASE, MITOCHONDRIAL"/>
    <property type="match status" value="1"/>
</dbReference>
<dbReference type="Gene3D" id="3.40.605.10">
    <property type="entry name" value="Aldehyde Dehydrogenase, Chain A, domain 1"/>
    <property type="match status" value="1"/>
</dbReference>
<evidence type="ECO:0000256" key="1">
    <source>
        <dbReference type="ARBA" id="ARBA00009986"/>
    </source>
</evidence>
<dbReference type="EMBL" id="SMTK01000003">
    <property type="protein sequence ID" value="TDK25874.1"/>
    <property type="molecule type" value="Genomic_DNA"/>
</dbReference>
<dbReference type="PROSITE" id="PS00687">
    <property type="entry name" value="ALDEHYDE_DEHYDR_GLU"/>
    <property type="match status" value="1"/>
</dbReference>
<keyword evidence="2 4" id="KW-0560">Oxidoreductase</keyword>
<comment type="caution">
    <text evidence="7">The sequence shown here is derived from an EMBL/GenBank/DDBJ whole genome shotgun (WGS) entry which is preliminary data.</text>
</comment>
<dbReference type="FunFam" id="3.40.605.10:FF:000007">
    <property type="entry name" value="NAD/NADP-dependent betaine aldehyde dehydrogenase"/>
    <property type="match status" value="1"/>
</dbReference>
<dbReference type="InterPro" id="IPR016160">
    <property type="entry name" value="Ald_DH_CS_CYS"/>
</dbReference>
<dbReference type="SUPFAM" id="SSF53720">
    <property type="entry name" value="ALDH-like"/>
    <property type="match status" value="1"/>
</dbReference>
<dbReference type="Gene3D" id="3.40.309.10">
    <property type="entry name" value="Aldehyde Dehydrogenase, Chain A, domain 2"/>
    <property type="match status" value="1"/>
</dbReference>
<dbReference type="PROSITE" id="PS00070">
    <property type="entry name" value="ALDEHYDE_DEHYDR_CYS"/>
    <property type="match status" value="1"/>
</dbReference>
<reference evidence="7 8" key="1">
    <citation type="submission" date="2019-03" db="EMBL/GenBank/DDBJ databases">
        <title>Arthrobacter sp. nov., an bacterium isolated from biocrust in Mu Us Desert.</title>
        <authorList>
            <person name="Lixiong L."/>
        </authorList>
    </citation>
    <scope>NUCLEOTIDE SEQUENCE [LARGE SCALE GENOMIC DNA]</scope>
    <source>
        <strain evidence="7 8">SLN-3</strain>
    </source>
</reference>